<evidence type="ECO:0000313" key="2">
    <source>
        <dbReference type="Proteomes" id="UP000479000"/>
    </source>
</evidence>
<gene>
    <name evidence="1" type="ORF">NTEN_LOCUS10735</name>
</gene>
<keyword evidence="2" id="KW-1185">Reference proteome</keyword>
<name>A0A6H5GQP9_9HEMI</name>
<dbReference type="AlphaFoldDB" id="A0A6H5GQP9"/>
<dbReference type="EMBL" id="CADCXU010016091">
    <property type="protein sequence ID" value="CAB0005258.1"/>
    <property type="molecule type" value="Genomic_DNA"/>
</dbReference>
<reference evidence="1 2" key="1">
    <citation type="submission" date="2020-02" db="EMBL/GenBank/DDBJ databases">
        <authorList>
            <person name="Ferguson B K."/>
        </authorList>
    </citation>
    <scope>NUCLEOTIDE SEQUENCE [LARGE SCALE GENOMIC DNA]</scope>
</reference>
<sequence>MCDFMLKDELKEKQWPVTVDTERQYEWGDVQLRLDQSPGLLAIQRKKSFSFDNLLINKAFSDIQVPIRNHDEQLARIAVSRSFGDEHVMRPTAAAEHIALELLSALRRLVQIPEGPFERN</sequence>
<accession>A0A6H5GQP9</accession>
<proteinExistence type="predicted"/>
<protein>
    <submittedName>
        <fullName evidence="1">Uncharacterized protein</fullName>
    </submittedName>
</protein>
<organism evidence="1 2">
    <name type="scientific">Nesidiocoris tenuis</name>
    <dbReference type="NCBI Taxonomy" id="355587"/>
    <lineage>
        <taxon>Eukaryota</taxon>
        <taxon>Metazoa</taxon>
        <taxon>Ecdysozoa</taxon>
        <taxon>Arthropoda</taxon>
        <taxon>Hexapoda</taxon>
        <taxon>Insecta</taxon>
        <taxon>Pterygota</taxon>
        <taxon>Neoptera</taxon>
        <taxon>Paraneoptera</taxon>
        <taxon>Hemiptera</taxon>
        <taxon>Heteroptera</taxon>
        <taxon>Panheteroptera</taxon>
        <taxon>Cimicomorpha</taxon>
        <taxon>Miridae</taxon>
        <taxon>Dicyphina</taxon>
        <taxon>Nesidiocoris</taxon>
    </lineage>
</organism>
<evidence type="ECO:0000313" key="1">
    <source>
        <dbReference type="EMBL" id="CAB0005258.1"/>
    </source>
</evidence>
<feature type="non-terminal residue" evidence="1">
    <location>
        <position position="120"/>
    </location>
</feature>
<dbReference type="Proteomes" id="UP000479000">
    <property type="component" value="Unassembled WGS sequence"/>
</dbReference>